<dbReference type="Proteomes" id="UP000257240">
    <property type="component" value="Unassembled WGS sequence"/>
</dbReference>
<dbReference type="SUPFAM" id="SSF56801">
    <property type="entry name" value="Acetyl-CoA synthetase-like"/>
    <property type="match status" value="1"/>
</dbReference>
<dbReference type="InterPro" id="IPR051414">
    <property type="entry name" value="Adenylate-forming_Reductase"/>
</dbReference>
<dbReference type="Pfam" id="PF14535">
    <property type="entry name" value="AMP-binding_C_2"/>
    <property type="match status" value="1"/>
</dbReference>
<proteinExistence type="predicted"/>
<dbReference type="PANTHER" id="PTHR43439">
    <property type="entry name" value="PHENYLACETATE-COENZYME A LIGASE"/>
    <property type="match status" value="1"/>
</dbReference>
<dbReference type="Gene3D" id="3.30.300.30">
    <property type="match status" value="1"/>
</dbReference>
<evidence type="ECO:0000259" key="3">
    <source>
        <dbReference type="Pfam" id="PF14535"/>
    </source>
</evidence>
<organism evidence="4 5">
    <name type="scientific">Thermodesulfobacterium commune</name>
    <dbReference type="NCBI Taxonomy" id="1741"/>
    <lineage>
        <taxon>Bacteria</taxon>
        <taxon>Pseudomonadati</taxon>
        <taxon>Thermodesulfobacteriota</taxon>
        <taxon>Thermodesulfobacteria</taxon>
        <taxon>Thermodesulfobacteriales</taxon>
        <taxon>Thermodesulfobacteriaceae</taxon>
        <taxon>Thermodesulfobacterium</taxon>
    </lineage>
</organism>
<name>A0A3B8N7U4_9BACT</name>
<keyword evidence="4" id="KW-0436">Ligase</keyword>
<evidence type="ECO:0000256" key="1">
    <source>
        <dbReference type="ARBA" id="ARBA00022450"/>
    </source>
</evidence>
<comment type="caution">
    <text evidence="4">The sequence shown here is derived from an EMBL/GenBank/DDBJ whole genome shotgun (WGS) entry which is preliminary data.</text>
</comment>
<dbReference type="InterPro" id="IPR028154">
    <property type="entry name" value="AMP-dep_Lig_C"/>
</dbReference>
<gene>
    <name evidence="4" type="ORF">DCE01_06815</name>
</gene>
<dbReference type="InterPro" id="IPR045851">
    <property type="entry name" value="AMP-bd_C_sf"/>
</dbReference>
<dbReference type="GO" id="GO:0016874">
    <property type="term" value="F:ligase activity"/>
    <property type="evidence" value="ECO:0007669"/>
    <property type="project" value="UniProtKB-KW"/>
</dbReference>
<sequence length="117" mass="13540">GRTHRRISRILGRADDMFIVRGVNIFPQQIEAVLMGIKGVAQNYQIVLENYDEMIVKVEIDREFFDGRIERLLKLKEEIVEKLREAILVKPKVELLEPGTLPVSEGKAKRVIDKRTL</sequence>
<keyword evidence="1" id="KW-0596">Phosphopantetheine</keyword>
<dbReference type="EMBL" id="DLVE01000086">
    <property type="protein sequence ID" value="HAA84477.1"/>
    <property type="molecule type" value="Genomic_DNA"/>
</dbReference>
<evidence type="ECO:0000256" key="2">
    <source>
        <dbReference type="ARBA" id="ARBA00022553"/>
    </source>
</evidence>
<evidence type="ECO:0000313" key="4">
    <source>
        <dbReference type="EMBL" id="HAA84477.1"/>
    </source>
</evidence>
<feature type="non-terminal residue" evidence="4">
    <location>
        <position position="1"/>
    </location>
</feature>
<protein>
    <submittedName>
        <fullName evidence="4">Phenylacetate--CoA ligase</fullName>
    </submittedName>
</protein>
<keyword evidence="2" id="KW-0597">Phosphoprotein</keyword>
<evidence type="ECO:0000313" key="5">
    <source>
        <dbReference type="Proteomes" id="UP000257240"/>
    </source>
</evidence>
<feature type="domain" description="AMP-dependent ligase C-terminal" evidence="3">
    <location>
        <begin position="22"/>
        <end position="115"/>
    </location>
</feature>
<reference evidence="4 5" key="1">
    <citation type="journal article" date="2018" name="Nat. Biotechnol.">
        <title>A standardized bacterial taxonomy based on genome phylogeny substantially revises the tree of life.</title>
        <authorList>
            <person name="Parks D.H."/>
            <person name="Chuvochina M."/>
            <person name="Waite D.W."/>
            <person name="Rinke C."/>
            <person name="Skarshewski A."/>
            <person name="Chaumeil P.A."/>
            <person name="Hugenholtz P."/>
        </authorList>
    </citation>
    <scope>NUCLEOTIDE SEQUENCE [LARGE SCALE GENOMIC DNA]</scope>
    <source>
        <strain evidence="4">UBA12529</strain>
    </source>
</reference>
<dbReference type="PANTHER" id="PTHR43439:SF2">
    <property type="entry name" value="ENZYME, PUTATIVE (JCVI)-RELATED"/>
    <property type="match status" value="1"/>
</dbReference>
<dbReference type="AlphaFoldDB" id="A0A3B8N7U4"/>
<accession>A0A3B8N7U4</accession>